<dbReference type="RefSeq" id="XP_007317632.1">
    <property type="nucleotide sequence ID" value="XM_007317570.1"/>
</dbReference>
<evidence type="ECO:0000313" key="2">
    <source>
        <dbReference type="EMBL" id="EGO25510.1"/>
    </source>
</evidence>
<feature type="compositionally biased region" description="Polar residues" evidence="1">
    <location>
        <begin position="10"/>
        <end position="20"/>
    </location>
</feature>
<dbReference type="EMBL" id="GL945433">
    <property type="protein sequence ID" value="EGO25510.1"/>
    <property type="molecule type" value="Genomic_DNA"/>
</dbReference>
<gene>
    <name evidence="2" type="ORF">SERLADRAFT_465791</name>
</gene>
<dbReference type="KEGG" id="sla:SERLADRAFT_465791"/>
<reference evidence="2" key="1">
    <citation type="submission" date="2011-04" db="EMBL/GenBank/DDBJ databases">
        <title>Evolution of plant cell wall degrading machinery underlies the functional diversity of forest fungi.</title>
        <authorList>
            <consortium name="US DOE Joint Genome Institute (JGI-PGF)"/>
            <person name="Eastwood D.C."/>
            <person name="Floudas D."/>
            <person name="Binder M."/>
            <person name="Majcherczyk A."/>
            <person name="Schneider P."/>
            <person name="Aerts A."/>
            <person name="Asiegbu F.O."/>
            <person name="Baker S.E."/>
            <person name="Barry K."/>
            <person name="Bendiksby M."/>
            <person name="Blumentritt M."/>
            <person name="Coutinho P.M."/>
            <person name="Cullen D."/>
            <person name="Cullen D."/>
            <person name="Gathman A."/>
            <person name="Goodell B."/>
            <person name="Henrissat B."/>
            <person name="Ihrmark K."/>
            <person name="Kauserud H."/>
            <person name="Kohler A."/>
            <person name="LaButti K."/>
            <person name="Lapidus A."/>
            <person name="Lavin J.L."/>
            <person name="Lee Y.-H."/>
            <person name="Lindquist E."/>
            <person name="Lilly W."/>
            <person name="Lucas S."/>
            <person name="Morin E."/>
            <person name="Murat C."/>
            <person name="Oguiza J.A."/>
            <person name="Park J."/>
            <person name="Pisabarro A.G."/>
            <person name="Riley R."/>
            <person name="Rosling A."/>
            <person name="Salamov A."/>
            <person name="Schmidt O."/>
            <person name="Schmutz J."/>
            <person name="Skrede I."/>
            <person name="Stenlid J."/>
            <person name="Wiebenga A."/>
            <person name="Xie X."/>
            <person name="Kues U."/>
            <person name="Hibbett D.S."/>
            <person name="Hoffmeister D."/>
            <person name="Hogberg N."/>
            <person name="Martin F."/>
            <person name="Grigoriev I.V."/>
            <person name="Watkinson S.C."/>
        </authorList>
    </citation>
    <scope>NUCLEOTIDE SEQUENCE</scope>
    <source>
        <strain evidence="2">S7.9</strain>
    </source>
</reference>
<sequence>MESPPHQLVGATSGNSQWPVEQLSTRGLPAVSRLIVRGTLPLWECSNNQTLETSLFHLCCTHSSANTFT</sequence>
<name>F8NT37_SERL9</name>
<dbReference type="Proteomes" id="UP000008064">
    <property type="component" value="Unassembled WGS sequence"/>
</dbReference>
<feature type="non-terminal residue" evidence="2">
    <location>
        <position position="69"/>
    </location>
</feature>
<proteinExistence type="predicted"/>
<organism>
    <name type="scientific">Serpula lacrymans var. lacrymans (strain S7.9)</name>
    <name type="common">Dry rot fungus</name>
    <dbReference type="NCBI Taxonomy" id="578457"/>
    <lineage>
        <taxon>Eukaryota</taxon>
        <taxon>Fungi</taxon>
        <taxon>Dikarya</taxon>
        <taxon>Basidiomycota</taxon>
        <taxon>Agaricomycotina</taxon>
        <taxon>Agaricomycetes</taxon>
        <taxon>Agaricomycetidae</taxon>
        <taxon>Boletales</taxon>
        <taxon>Coniophorineae</taxon>
        <taxon>Serpulaceae</taxon>
        <taxon>Serpula</taxon>
    </lineage>
</organism>
<evidence type="ECO:0000256" key="1">
    <source>
        <dbReference type="SAM" id="MobiDB-lite"/>
    </source>
</evidence>
<dbReference type="AlphaFoldDB" id="F8NT37"/>
<feature type="region of interest" description="Disordered" evidence="1">
    <location>
        <begin position="1"/>
        <end position="20"/>
    </location>
</feature>
<protein>
    <submittedName>
        <fullName evidence="2">Uncharacterized protein</fullName>
    </submittedName>
</protein>
<accession>F8NT37</accession>
<dbReference type="GeneID" id="18818953"/>
<dbReference type="HOGENOM" id="CLU_2782979_0_0_1"/>